<dbReference type="AlphaFoldDB" id="A0A518B5D7"/>
<evidence type="ECO:0000313" key="4">
    <source>
        <dbReference type="Proteomes" id="UP000317093"/>
    </source>
</evidence>
<keyword evidence="4" id="KW-1185">Reference proteome</keyword>
<evidence type="ECO:0000256" key="1">
    <source>
        <dbReference type="SAM" id="Phobius"/>
    </source>
</evidence>
<dbReference type="Pfam" id="PF07885">
    <property type="entry name" value="Ion_trans_2"/>
    <property type="match status" value="1"/>
</dbReference>
<accession>A0A518B5D7</accession>
<dbReference type="Gene3D" id="1.10.287.70">
    <property type="match status" value="1"/>
</dbReference>
<dbReference type="InterPro" id="IPR013099">
    <property type="entry name" value="K_chnl_dom"/>
</dbReference>
<keyword evidence="1" id="KW-1133">Transmembrane helix</keyword>
<keyword evidence="1" id="KW-0812">Transmembrane</keyword>
<dbReference type="Proteomes" id="UP000317093">
    <property type="component" value="Chromosome"/>
</dbReference>
<keyword evidence="1" id="KW-0472">Membrane</keyword>
<feature type="transmembrane region" description="Helical" evidence="1">
    <location>
        <begin position="6"/>
        <end position="27"/>
    </location>
</feature>
<proteinExistence type="predicted"/>
<reference evidence="3 4" key="1">
    <citation type="submission" date="2019-02" db="EMBL/GenBank/DDBJ databases">
        <title>Deep-cultivation of Planctomycetes and their phenomic and genomic characterization uncovers novel biology.</title>
        <authorList>
            <person name="Wiegand S."/>
            <person name="Jogler M."/>
            <person name="Boedeker C."/>
            <person name="Pinto D."/>
            <person name="Vollmers J."/>
            <person name="Rivas-Marin E."/>
            <person name="Kohn T."/>
            <person name="Peeters S.H."/>
            <person name="Heuer A."/>
            <person name="Rast P."/>
            <person name="Oberbeckmann S."/>
            <person name="Bunk B."/>
            <person name="Jeske O."/>
            <person name="Meyerdierks A."/>
            <person name="Storesund J.E."/>
            <person name="Kallscheuer N."/>
            <person name="Luecker S."/>
            <person name="Lage O.M."/>
            <person name="Pohl T."/>
            <person name="Merkel B.J."/>
            <person name="Hornburger P."/>
            <person name="Mueller R.-W."/>
            <person name="Bruemmer F."/>
            <person name="Labrenz M."/>
            <person name="Spormann A.M."/>
            <person name="Op den Camp H."/>
            <person name="Overmann J."/>
            <person name="Amann R."/>
            <person name="Jetten M.S.M."/>
            <person name="Mascher T."/>
            <person name="Medema M.H."/>
            <person name="Devos D.P."/>
            <person name="Kaster A.-K."/>
            <person name="Ovreas L."/>
            <person name="Rohde M."/>
            <person name="Galperin M.Y."/>
            <person name="Jogler C."/>
        </authorList>
    </citation>
    <scope>NUCLEOTIDE SEQUENCE [LARGE SCALE GENOMIC DNA]</scope>
    <source>
        <strain evidence="3 4">Pan216</strain>
    </source>
</reference>
<dbReference type="KEGG" id="knv:Pan216_30550"/>
<dbReference type="SUPFAM" id="SSF81324">
    <property type="entry name" value="Voltage-gated potassium channels"/>
    <property type="match status" value="1"/>
</dbReference>
<gene>
    <name evidence="3" type="ORF">Pan216_30550</name>
</gene>
<feature type="domain" description="Potassium channel" evidence="2">
    <location>
        <begin position="62"/>
        <end position="131"/>
    </location>
</feature>
<dbReference type="EMBL" id="CP036279">
    <property type="protein sequence ID" value="QDU62188.1"/>
    <property type="molecule type" value="Genomic_DNA"/>
</dbReference>
<protein>
    <submittedName>
        <fullName evidence="3">Ion channel</fullName>
    </submittedName>
</protein>
<evidence type="ECO:0000313" key="3">
    <source>
        <dbReference type="EMBL" id="QDU62188.1"/>
    </source>
</evidence>
<organism evidence="3 4">
    <name type="scientific">Kolteria novifilia</name>
    <dbReference type="NCBI Taxonomy" id="2527975"/>
    <lineage>
        <taxon>Bacteria</taxon>
        <taxon>Pseudomonadati</taxon>
        <taxon>Planctomycetota</taxon>
        <taxon>Planctomycetia</taxon>
        <taxon>Kolteriales</taxon>
        <taxon>Kolteriaceae</taxon>
        <taxon>Kolteria</taxon>
    </lineage>
</organism>
<feature type="transmembrane region" description="Helical" evidence="1">
    <location>
        <begin position="108"/>
        <end position="132"/>
    </location>
</feature>
<sequence length="147" mass="16848">MLQEIVASTTLMSASVAVHAGGSMVIFTWLERVVPERLERMSKLHNLALLISLFLVILALHVIEITLWAFFYDYVDCFDDFKTSLYYSFTAYTTTGFGDVVLPRQWQLVGAIEGCVGILLFGWSTAFTWAFIHQFLTERHRRSRQGE</sequence>
<evidence type="ECO:0000259" key="2">
    <source>
        <dbReference type="Pfam" id="PF07885"/>
    </source>
</evidence>
<feature type="transmembrane region" description="Helical" evidence="1">
    <location>
        <begin position="47"/>
        <end position="71"/>
    </location>
</feature>
<name>A0A518B5D7_9BACT</name>